<comment type="function">
    <text evidence="12">Catalyzes the addition of an amino acid to the nucleotide precursor UDP-N-acetylmuramoyl-L-alanyl-D-glutamate (UMAG) in the biosynthesis of bacterial cell-wall peptidoglycan.</text>
</comment>
<evidence type="ECO:0000256" key="10">
    <source>
        <dbReference type="ARBA" id="ARBA00023306"/>
    </source>
</evidence>
<comment type="cofactor">
    <cofactor evidence="12">
        <name>Mg(2+)</name>
        <dbReference type="ChEBI" id="CHEBI:18420"/>
    </cofactor>
</comment>
<keyword evidence="18" id="KW-1185">Reference proteome</keyword>
<dbReference type="PANTHER" id="PTHR23135">
    <property type="entry name" value="MUR LIGASE FAMILY MEMBER"/>
    <property type="match status" value="1"/>
</dbReference>
<evidence type="ECO:0000259" key="16">
    <source>
        <dbReference type="Pfam" id="PF08245"/>
    </source>
</evidence>
<name>A0A4Q0VTA3_9BACI</name>
<dbReference type="InterPro" id="IPR018109">
    <property type="entry name" value="Folylpolyglutamate_synth_CS"/>
</dbReference>
<feature type="domain" description="Mur ligase central" evidence="16">
    <location>
        <begin position="102"/>
        <end position="296"/>
    </location>
</feature>
<dbReference type="Proteomes" id="UP000290649">
    <property type="component" value="Unassembled WGS sequence"/>
</dbReference>
<keyword evidence="8 12" id="KW-0133">Cell shape</keyword>
<evidence type="ECO:0000256" key="8">
    <source>
        <dbReference type="ARBA" id="ARBA00022960"/>
    </source>
</evidence>
<keyword evidence="6 12" id="KW-0547">Nucleotide-binding</keyword>
<feature type="binding site" evidence="12">
    <location>
        <position position="176"/>
    </location>
    <ligand>
        <name>UDP-N-acetyl-alpha-D-muramoyl-L-alanyl-D-glutamate</name>
        <dbReference type="ChEBI" id="CHEBI:83900"/>
    </ligand>
</feature>
<dbReference type="HAMAP" id="MF_00208">
    <property type="entry name" value="MurE"/>
    <property type="match status" value="1"/>
</dbReference>
<comment type="subcellular location">
    <subcellularLocation>
        <location evidence="12 13">Cytoplasm</location>
    </subcellularLocation>
</comment>
<dbReference type="Gene3D" id="3.40.1390.10">
    <property type="entry name" value="MurE/MurF, N-terminal domain"/>
    <property type="match status" value="1"/>
</dbReference>
<dbReference type="Pfam" id="PF08245">
    <property type="entry name" value="Mur_ligase_M"/>
    <property type="match status" value="1"/>
</dbReference>
<feature type="domain" description="Mur ligase N-terminal catalytic" evidence="14">
    <location>
        <begin position="18"/>
        <end position="88"/>
    </location>
</feature>
<dbReference type="SUPFAM" id="SSF63418">
    <property type="entry name" value="MurE/MurF N-terminal domain"/>
    <property type="match status" value="1"/>
</dbReference>
<keyword evidence="11 12" id="KW-0961">Cell wall biogenesis/degradation</keyword>
<dbReference type="NCBIfam" id="TIGR01085">
    <property type="entry name" value="murE"/>
    <property type="match status" value="1"/>
</dbReference>
<proteinExistence type="inferred from homology"/>
<dbReference type="RefSeq" id="WP_129077945.1">
    <property type="nucleotide sequence ID" value="NZ_QOUX01000032.1"/>
</dbReference>
<keyword evidence="12" id="KW-0460">Magnesium</keyword>
<evidence type="ECO:0000256" key="7">
    <source>
        <dbReference type="ARBA" id="ARBA00022840"/>
    </source>
</evidence>
<feature type="binding site" evidence="12">
    <location>
        <position position="25"/>
    </location>
    <ligand>
        <name>UDP-N-acetyl-alpha-D-muramoyl-L-alanyl-D-glutamate</name>
        <dbReference type="ChEBI" id="CHEBI:83900"/>
    </ligand>
</feature>
<dbReference type="GO" id="GO:0000287">
    <property type="term" value="F:magnesium ion binding"/>
    <property type="evidence" value="ECO:0007669"/>
    <property type="project" value="UniProtKB-UniRule"/>
</dbReference>
<feature type="binding site" evidence="12">
    <location>
        <position position="178"/>
    </location>
    <ligand>
        <name>UDP-N-acetyl-alpha-D-muramoyl-L-alanyl-D-glutamate</name>
        <dbReference type="ChEBI" id="CHEBI:83900"/>
    </ligand>
</feature>
<dbReference type="InterPro" id="IPR000713">
    <property type="entry name" value="Mur_ligase_N"/>
</dbReference>
<feature type="binding site" evidence="12">
    <location>
        <position position="170"/>
    </location>
    <ligand>
        <name>UDP-N-acetyl-alpha-D-muramoyl-L-alanyl-D-glutamate</name>
        <dbReference type="ChEBI" id="CHEBI:83900"/>
    </ligand>
</feature>
<dbReference type="OrthoDB" id="9800958at2"/>
<feature type="domain" description="Mur ligase C-terminal" evidence="15">
    <location>
        <begin position="319"/>
        <end position="447"/>
    </location>
</feature>
<dbReference type="EMBL" id="QOUX01000032">
    <property type="protein sequence ID" value="RXJ01643.1"/>
    <property type="molecule type" value="Genomic_DNA"/>
</dbReference>
<dbReference type="PANTHER" id="PTHR23135:SF4">
    <property type="entry name" value="UDP-N-ACETYLMURAMOYL-L-ALANYL-D-GLUTAMATE--2,6-DIAMINOPIMELATE LIGASE MURE HOMOLOG, CHLOROPLASTIC"/>
    <property type="match status" value="1"/>
</dbReference>
<accession>A0A4Q0VTA3</accession>
<dbReference type="GO" id="GO:0005524">
    <property type="term" value="F:ATP binding"/>
    <property type="evidence" value="ECO:0007669"/>
    <property type="project" value="UniProtKB-UniRule"/>
</dbReference>
<dbReference type="UniPathway" id="UPA00219"/>
<feature type="modified residue" description="N6-carboxylysine" evidence="12">
    <location>
        <position position="210"/>
    </location>
</feature>
<evidence type="ECO:0000259" key="14">
    <source>
        <dbReference type="Pfam" id="PF01225"/>
    </source>
</evidence>
<evidence type="ECO:0000256" key="1">
    <source>
        <dbReference type="ARBA" id="ARBA00004752"/>
    </source>
</evidence>
<dbReference type="InterPro" id="IPR036615">
    <property type="entry name" value="Mur_ligase_C_dom_sf"/>
</dbReference>
<evidence type="ECO:0000256" key="13">
    <source>
        <dbReference type="RuleBase" id="RU004135"/>
    </source>
</evidence>
<evidence type="ECO:0000256" key="6">
    <source>
        <dbReference type="ARBA" id="ARBA00022741"/>
    </source>
</evidence>
<evidence type="ECO:0000259" key="15">
    <source>
        <dbReference type="Pfam" id="PF02875"/>
    </source>
</evidence>
<comment type="pathway">
    <text evidence="1 12 13">Cell wall biogenesis; peptidoglycan biosynthesis.</text>
</comment>
<dbReference type="SUPFAM" id="SSF53623">
    <property type="entry name" value="MurD-like peptide ligases, catalytic domain"/>
    <property type="match status" value="1"/>
</dbReference>
<gene>
    <name evidence="12" type="primary">murE</name>
    <name evidence="17" type="ORF">DS745_09180</name>
</gene>
<keyword evidence="4 12" id="KW-0436">Ligase</keyword>
<evidence type="ECO:0000256" key="9">
    <source>
        <dbReference type="ARBA" id="ARBA00022984"/>
    </source>
</evidence>
<evidence type="ECO:0000313" key="18">
    <source>
        <dbReference type="Proteomes" id="UP000290649"/>
    </source>
</evidence>
<evidence type="ECO:0000313" key="17">
    <source>
        <dbReference type="EMBL" id="RXJ01643.1"/>
    </source>
</evidence>
<dbReference type="InterPro" id="IPR004101">
    <property type="entry name" value="Mur_ligase_C"/>
</dbReference>
<dbReference type="GO" id="GO:0005737">
    <property type="term" value="C:cytoplasm"/>
    <property type="evidence" value="ECO:0007669"/>
    <property type="project" value="UniProtKB-SubCell"/>
</dbReference>
<keyword evidence="9 12" id="KW-0573">Peptidoglycan synthesis</keyword>
<evidence type="ECO:0000256" key="3">
    <source>
        <dbReference type="ARBA" id="ARBA00022490"/>
    </source>
</evidence>
<dbReference type="Pfam" id="PF01225">
    <property type="entry name" value="Mur_ligase"/>
    <property type="match status" value="1"/>
</dbReference>
<comment type="caution">
    <text evidence="12">Lacks conserved residue(s) required for the propagation of feature annotation.</text>
</comment>
<dbReference type="GO" id="GO:0004326">
    <property type="term" value="F:tetrahydrofolylpolyglutamate synthase activity"/>
    <property type="evidence" value="ECO:0007669"/>
    <property type="project" value="InterPro"/>
</dbReference>
<evidence type="ECO:0000256" key="12">
    <source>
        <dbReference type="HAMAP-Rule" id="MF_00208"/>
    </source>
</evidence>
<dbReference type="Gene3D" id="3.40.1190.10">
    <property type="entry name" value="Mur-like, catalytic domain"/>
    <property type="match status" value="1"/>
</dbReference>
<dbReference type="InterPro" id="IPR005761">
    <property type="entry name" value="UDP-N-AcMur-Glu-dNH2Pim_ligase"/>
</dbReference>
<comment type="similarity">
    <text evidence="2 12">Belongs to the MurCDEF family. MurE subfamily.</text>
</comment>
<evidence type="ECO:0000256" key="2">
    <source>
        <dbReference type="ARBA" id="ARBA00005898"/>
    </source>
</evidence>
<comment type="PTM">
    <text evidence="12">Carboxylation is probably crucial for Mg(2+) binding and, consequently, for the gamma-phosphate positioning of ATP.</text>
</comment>
<dbReference type="GO" id="GO:0009252">
    <property type="term" value="P:peptidoglycan biosynthetic process"/>
    <property type="evidence" value="ECO:0007669"/>
    <property type="project" value="UniProtKB-UniRule"/>
</dbReference>
<dbReference type="AlphaFoldDB" id="A0A4Q0VTA3"/>
<comment type="caution">
    <text evidence="17">The sequence shown here is derived from an EMBL/GenBank/DDBJ whole genome shotgun (WGS) entry which is preliminary data.</text>
</comment>
<organism evidence="17 18">
    <name type="scientific">Anaerobacillus alkaliphilus</name>
    <dbReference type="NCBI Taxonomy" id="1548597"/>
    <lineage>
        <taxon>Bacteria</taxon>
        <taxon>Bacillati</taxon>
        <taxon>Bacillota</taxon>
        <taxon>Bacilli</taxon>
        <taxon>Bacillales</taxon>
        <taxon>Bacillaceae</taxon>
        <taxon>Anaerobacillus</taxon>
    </lineage>
</organism>
<dbReference type="Pfam" id="PF02875">
    <property type="entry name" value="Mur_ligase_C"/>
    <property type="match status" value="1"/>
</dbReference>
<feature type="binding site" evidence="12">
    <location>
        <begin position="104"/>
        <end position="110"/>
    </location>
    <ligand>
        <name>ATP</name>
        <dbReference type="ChEBI" id="CHEBI:30616"/>
    </ligand>
</feature>
<dbReference type="GO" id="GO:0071555">
    <property type="term" value="P:cell wall organization"/>
    <property type="evidence" value="ECO:0007669"/>
    <property type="project" value="UniProtKB-KW"/>
</dbReference>
<keyword evidence="7 12" id="KW-0067">ATP-binding</keyword>
<dbReference type="GO" id="GO:0051301">
    <property type="term" value="P:cell division"/>
    <property type="evidence" value="ECO:0007669"/>
    <property type="project" value="UniProtKB-KW"/>
</dbReference>
<feature type="binding site" evidence="12">
    <location>
        <begin position="146"/>
        <end position="147"/>
    </location>
    <ligand>
        <name>UDP-N-acetyl-alpha-D-muramoyl-L-alanyl-D-glutamate</name>
        <dbReference type="ChEBI" id="CHEBI:83900"/>
    </ligand>
</feature>
<reference evidence="17 18" key="1">
    <citation type="journal article" date="2019" name="Int. J. Syst. Evol. Microbiol.">
        <title>Anaerobacillus alkaliphilus sp. nov., a novel alkaliphilic and moderately halophilic bacterium.</title>
        <authorList>
            <person name="Borsodi A.K."/>
            <person name="Aszalos J.M."/>
            <person name="Bihari P."/>
            <person name="Nagy I."/>
            <person name="Schumann P."/>
            <person name="Sproer C."/>
            <person name="Kovacs A.L."/>
            <person name="Boka K."/>
            <person name="Dobosy P."/>
            <person name="Ovari M."/>
            <person name="Szili-Kovacs T."/>
            <person name="Toth E."/>
        </authorList>
    </citation>
    <scope>NUCLEOTIDE SEQUENCE [LARGE SCALE GENOMIC DNA]</scope>
    <source>
        <strain evidence="17 18">B16-10</strain>
    </source>
</reference>
<dbReference type="PROSITE" id="PS01011">
    <property type="entry name" value="FOLYLPOLYGLU_SYNT_1"/>
    <property type="match status" value="1"/>
</dbReference>
<dbReference type="InterPro" id="IPR036565">
    <property type="entry name" value="Mur-like_cat_sf"/>
</dbReference>
<evidence type="ECO:0000256" key="11">
    <source>
        <dbReference type="ARBA" id="ARBA00023316"/>
    </source>
</evidence>
<dbReference type="NCBIfam" id="NF001126">
    <property type="entry name" value="PRK00139.1-4"/>
    <property type="match status" value="1"/>
</dbReference>
<dbReference type="InterPro" id="IPR035911">
    <property type="entry name" value="MurE/MurF_N"/>
</dbReference>
<protein>
    <recommendedName>
        <fullName evidence="12">UDP-N-acetylmuramyl-tripeptide synthetase</fullName>
        <ecNumber evidence="12">6.3.2.-</ecNumber>
    </recommendedName>
    <alternativeName>
        <fullName evidence="12">UDP-MurNAc-tripeptide synthetase</fullName>
    </alternativeName>
</protein>
<evidence type="ECO:0000256" key="5">
    <source>
        <dbReference type="ARBA" id="ARBA00022618"/>
    </source>
</evidence>
<dbReference type="InterPro" id="IPR013221">
    <property type="entry name" value="Mur_ligase_cen"/>
</dbReference>
<keyword evidence="3 12" id="KW-0963">Cytoplasm</keyword>
<dbReference type="GO" id="GO:0008360">
    <property type="term" value="P:regulation of cell shape"/>
    <property type="evidence" value="ECO:0007669"/>
    <property type="project" value="UniProtKB-KW"/>
</dbReference>
<evidence type="ECO:0000256" key="4">
    <source>
        <dbReference type="ARBA" id="ARBA00022598"/>
    </source>
</evidence>
<keyword evidence="10 12" id="KW-0131">Cell cycle</keyword>
<dbReference type="SUPFAM" id="SSF53244">
    <property type="entry name" value="MurD-like peptide ligases, peptide-binding domain"/>
    <property type="match status" value="1"/>
</dbReference>
<dbReference type="Gene3D" id="3.90.190.20">
    <property type="entry name" value="Mur ligase, C-terminal domain"/>
    <property type="match status" value="1"/>
</dbReference>
<dbReference type="EC" id="6.3.2.-" evidence="12"/>
<keyword evidence="5 12" id="KW-0132">Cell division</keyword>
<sequence>MNHIPIHKLINEVNKLSYTGIQSNSKMVEAGNVFVAIDGTAVDGHLFIKDAISNGACAVIGEKPLTGASVPYFQVENSREAIGLLAASIYGNPSKKHQVIAITGTNGKTTTSHLIKHILNYVGESCSLIGTVEYEINGQKIKSSHTTPDALQLQKLLFESNDRYVVMEASSHGLDQHRLAGTGVDYALFTNLSHDHLDYHGNMTNYFHAKTQLFGLLNVHGEAIIGNYTSWGKKLTKLLKQQKHVFSVGEMGLDDVQLLSIHGLEVLVKDGPNHLTLSIPLPGLHNIWNTLQAYLLAKRLGIPAEDIVKAIQTFPGVAGRFEQYQNDVKANFIVDYAHSPDSINYCLQTAKELTKGKVVHIFGFRGQRDRKKRLPMLEASVEFSDEVIITLDDLNGESLEGMSRDIYDLIERVGKGKCKVILDRTEAIKYAWDTSEKEDTVLVTGKGPECYQHPFLLPSRSDRETIEYIKMLHLSNKILD</sequence>